<evidence type="ECO:0000256" key="15">
    <source>
        <dbReference type="SAM" id="MobiDB-lite"/>
    </source>
</evidence>
<feature type="domain" description="C2H2-type" evidence="16">
    <location>
        <begin position="292"/>
        <end position="321"/>
    </location>
</feature>
<feature type="region of interest" description="Disordered" evidence="15">
    <location>
        <begin position="621"/>
        <end position="655"/>
    </location>
</feature>
<keyword evidence="7 14" id="KW-0863">Zinc-finger</keyword>
<dbReference type="GO" id="GO:0005634">
    <property type="term" value="C:nucleus"/>
    <property type="evidence" value="ECO:0007669"/>
    <property type="project" value="UniProtKB-SubCell"/>
</dbReference>
<dbReference type="PROSITE" id="PS00028">
    <property type="entry name" value="ZINC_FINGER_C2H2_1"/>
    <property type="match status" value="3"/>
</dbReference>
<feature type="region of interest" description="Disordered" evidence="15">
    <location>
        <begin position="34"/>
        <end position="95"/>
    </location>
</feature>
<accession>A0A8T0APR0</accession>
<keyword evidence="12" id="KW-0804">Transcription</keyword>
<proteinExistence type="inferred from homology"/>
<keyword evidence="18" id="KW-1185">Reference proteome</keyword>
<keyword evidence="3" id="KW-0217">Developmental protein</keyword>
<dbReference type="InterPro" id="IPR013087">
    <property type="entry name" value="Znf_C2H2_type"/>
</dbReference>
<dbReference type="AlphaFoldDB" id="A0A8T0APR0"/>
<name>A0A8T0APR0_SILME</name>
<dbReference type="Pfam" id="PF26094">
    <property type="entry name" value="HTH_TSHZ3"/>
    <property type="match status" value="1"/>
</dbReference>
<dbReference type="GO" id="GO:0008270">
    <property type="term" value="F:zinc ion binding"/>
    <property type="evidence" value="ECO:0007669"/>
    <property type="project" value="UniProtKB-KW"/>
</dbReference>
<dbReference type="PROSITE" id="PS50157">
    <property type="entry name" value="ZINC_FINGER_C2H2_2"/>
    <property type="match status" value="2"/>
</dbReference>
<evidence type="ECO:0000256" key="1">
    <source>
        <dbReference type="ARBA" id="ARBA00004123"/>
    </source>
</evidence>
<dbReference type="PANTHER" id="PTHR12487:SF6">
    <property type="entry name" value="TEASHIRT HOMOLOG 1"/>
    <property type="match status" value="1"/>
</dbReference>
<evidence type="ECO:0000256" key="4">
    <source>
        <dbReference type="ARBA" id="ARBA00022491"/>
    </source>
</evidence>
<keyword evidence="6" id="KW-0677">Repeat</keyword>
<evidence type="ECO:0000256" key="11">
    <source>
        <dbReference type="ARBA" id="ARBA00023155"/>
    </source>
</evidence>
<evidence type="ECO:0000256" key="6">
    <source>
        <dbReference type="ARBA" id="ARBA00022737"/>
    </source>
</evidence>
<evidence type="ECO:0000256" key="8">
    <source>
        <dbReference type="ARBA" id="ARBA00022833"/>
    </source>
</evidence>
<feature type="non-terminal residue" evidence="17">
    <location>
        <position position="986"/>
    </location>
</feature>
<evidence type="ECO:0000256" key="5">
    <source>
        <dbReference type="ARBA" id="ARBA00022723"/>
    </source>
</evidence>
<evidence type="ECO:0000256" key="10">
    <source>
        <dbReference type="ARBA" id="ARBA00023125"/>
    </source>
</evidence>
<dbReference type="InterPro" id="IPR058631">
    <property type="entry name" value="TSHZ1-3_homeodomain"/>
</dbReference>
<evidence type="ECO:0000256" key="9">
    <source>
        <dbReference type="ARBA" id="ARBA00023015"/>
    </source>
</evidence>
<evidence type="ECO:0000256" key="2">
    <source>
        <dbReference type="ARBA" id="ARBA00007158"/>
    </source>
</evidence>
<keyword evidence="13" id="KW-0539">Nucleus</keyword>
<dbReference type="SMART" id="SM00355">
    <property type="entry name" value="ZnF_C2H2"/>
    <property type="match status" value="4"/>
</dbReference>
<keyword evidence="5" id="KW-0479">Metal-binding</keyword>
<comment type="similarity">
    <text evidence="2">Belongs to the teashirt C2H2-type zinc-finger protein family.</text>
</comment>
<dbReference type="PANTHER" id="PTHR12487">
    <property type="entry name" value="TEASHIRT-RELATED"/>
    <property type="match status" value="1"/>
</dbReference>
<evidence type="ECO:0000256" key="12">
    <source>
        <dbReference type="ARBA" id="ARBA00023163"/>
    </source>
</evidence>
<keyword evidence="4" id="KW-0678">Repressor</keyword>
<keyword evidence="8" id="KW-0862">Zinc</keyword>
<protein>
    <recommendedName>
        <fullName evidence="16">C2H2-type domain-containing protein</fullName>
    </recommendedName>
</protein>
<dbReference type="InterPro" id="IPR027008">
    <property type="entry name" value="Teashirt_fam"/>
</dbReference>
<dbReference type="GO" id="GO:0000981">
    <property type="term" value="F:DNA-binding transcription factor activity, RNA polymerase II-specific"/>
    <property type="evidence" value="ECO:0007669"/>
    <property type="project" value="TreeGrafter"/>
</dbReference>
<evidence type="ECO:0000313" key="18">
    <source>
        <dbReference type="Proteomes" id="UP000606274"/>
    </source>
</evidence>
<evidence type="ECO:0000256" key="7">
    <source>
        <dbReference type="ARBA" id="ARBA00022771"/>
    </source>
</evidence>
<feature type="region of interest" description="Disordered" evidence="15">
    <location>
        <begin position="254"/>
        <end position="276"/>
    </location>
</feature>
<evidence type="ECO:0000256" key="3">
    <source>
        <dbReference type="ARBA" id="ARBA00022473"/>
    </source>
</evidence>
<organism evidence="17 18">
    <name type="scientific">Silurus meridionalis</name>
    <name type="common">Southern catfish</name>
    <name type="synonym">Silurus soldatovi meridionalis</name>
    <dbReference type="NCBI Taxonomy" id="175797"/>
    <lineage>
        <taxon>Eukaryota</taxon>
        <taxon>Metazoa</taxon>
        <taxon>Chordata</taxon>
        <taxon>Craniata</taxon>
        <taxon>Vertebrata</taxon>
        <taxon>Euteleostomi</taxon>
        <taxon>Actinopterygii</taxon>
        <taxon>Neopterygii</taxon>
        <taxon>Teleostei</taxon>
        <taxon>Ostariophysi</taxon>
        <taxon>Siluriformes</taxon>
        <taxon>Siluridae</taxon>
        <taxon>Silurus</taxon>
    </lineage>
</organism>
<dbReference type="Proteomes" id="UP000606274">
    <property type="component" value="Unassembled WGS sequence"/>
</dbReference>
<reference evidence="17" key="1">
    <citation type="submission" date="2020-08" db="EMBL/GenBank/DDBJ databases">
        <title>Chromosome-level assembly of Southern catfish (Silurus meridionalis) provides insights into visual adaptation to the nocturnal and benthic lifestyles.</title>
        <authorList>
            <person name="Zhang Y."/>
            <person name="Wang D."/>
            <person name="Peng Z."/>
        </authorList>
    </citation>
    <scope>NUCLEOTIDE SEQUENCE</scope>
    <source>
        <strain evidence="17">SWU-2019-XX</strain>
        <tissue evidence="17">Muscle</tissue>
    </source>
</reference>
<dbReference type="GO" id="GO:0003677">
    <property type="term" value="F:DNA binding"/>
    <property type="evidence" value="ECO:0007669"/>
    <property type="project" value="UniProtKB-KW"/>
</dbReference>
<evidence type="ECO:0000256" key="13">
    <source>
        <dbReference type="ARBA" id="ARBA00023242"/>
    </source>
</evidence>
<dbReference type="Gene3D" id="3.30.160.60">
    <property type="entry name" value="Classic Zinc Finger"/>
    <property type="match status" value="1"/>
</dbReference>
<feature type="domain" description="C2H2-type" evidence="16">
    <location>
        <begin position="952"/>
        <end position="976"/>
    </location>
</feature>
<sequence>AYLPLVEMEAATLEEERLQGDSPVLEDDGECIYNEEEDAKESRRFQDSPNSNLTIPDTGYLSPLSDASDQIPDFKSVSSKEGHEEDEALKGSDNGVLDNLAQTKGVCAHLISDASWSNVVMNIMKTRSATSGAASVGSTNATFIMNRPSNHNRGILNGRAEGSSNGCTVNNGKASNGAGVVYDWHQAAVAKTLQQAHQHLAAESSLFSTVQLYRQNHKLYGSVLTGASKFKCKDCSAAYDTLVGLTVHMSNTGHYHDDNQEKEEENNGKHWSKPRKRSLLEMEGKDDAQKVLKCMFCGHSFESLQDLSVHMIKTKHYQKVPLKEPMPALANKLVPAAKKRLFHDSSTSPCSPKSITCSSRVASMVQMKSTVNPYVTPNNRYGYQNGASYTWQFEERKAQILKCMECGSSHDTLQQLTAHMMLTGHFLKVTNTTLRKGKQLVLEECVEERIQSIPLPPTTPIVKLQSVSPALSSGSEARKDLKDVSEPVQKKIKEEMEEVSLDSMPNKYLREEDFEETAKAGLDILKSLENTVSSAINKAQTGTPTWGGYSSIHAAYQLQGAAKTSLLPPGVQNVQAVINSNPLEPDPGLLIYSPSRQSVPLSLRNSVSTMEELVAKVSGKTLGKKEREGRMGSADAAKLTSPLPRENKNGFDATENGGFCKVEPVEMPVESQNEIYSQELCKSPIDNGHSLKMVHDHSSEGPFISPLSSLQLVVNTHLPKTSKEVTSSSDPLSVLSKFSNRMEDQTAFHSSSNEQNGMLHAEFYENIDQPIDLRKCKSSPGSVSQESVIIPSSHKVTNSKTNERFSPLSDSLNLRENALMDISDMVQSLTSQLTPKSSTPPCLLAKSDIDGRSCEDMTENLTFAQKHKGRQSNWNPQHLLILQAEFASSLRQTPEGCYTVTDLCPHERVKICKFTGLLMPTVSHWLANVKYQLRRTGGTKFLKNLDSRNPLFLCGECDSKFKTPSAYINHLESHLGFSLKEMAKMS</sequence>
<evidence type="ECO:0000313" key="17">
    <source>
        <dbReference type="EMBL" id="KAF7692764.1"/>
    </source>
</evidence>
<keyword evidence="10" id="KW-0238">DNA-binding</keyword>
<keyword evidence="11" id="KW-0371">Homeobox</keyword>
<feature type="non-terminal residue" evidence="17">
    <location>
        <position position="1"/>
    </location>
</feature>
<evidence type="ECO:0000256" key="14">
    <source>
        <dbReference type="PROSITE-ProRule" id="PRU00042"/>
    </source>
</evidence>
<comment type="subcellular location">
    <subcellularLocation>
        <location evidence="1">Nucleus</location>
    </subcellularLocation>
</comment>
<dbReference type="EMBL" id="JABFDY010000020">
    <property type="protein sequence ID" value="KAF7692764.1"/>
    <property type="molecule type" value="Genomic_DNA"/>
</dbReference>
<evidence type="ECO:0000259" key="16">
    <source>
        <dbReference type="PROSITE" id="PS50157"/>
    </source>
</evidence>
<gene>
    <name evidence="17" type="ORF">HF521_010374</name>
</gene>
<keyword evidence="9" id="KW-0805">Transcription regulation</keyword>
<comment type="caution">
    <text evidence="17">The sequence shown here is derived from an EMBL/GenBank/DDBJ whole genome shotgun (WGS) entry which is preliminary data.</text>
</comment>